<comment type="caution">
    <text evidence="1">The sequence shown here is derived from an EMBL/GenBank/DDBJ whole genome shotgun (WGS) entry which is preliminary data.</text>
</comment>
<dbReference type="AlphaFoldDB" id="A0A841BV15"/>
<dbReference type="RefSeq" id="WP_184838078.1">
    <property type="nucleotide sequence ID" value="NZ_JACHMN010000002.1"/>
</dbReference>
<proteinExistence type="predicted"/>
<dbReference type="Proteomes" id="UP000587527">
    <property type="component" value="Unassembled WGS sequence"/>
</dbReference>
<dbReference type="Pfam" id="PF13707">
    <property type="entry name" value="RloB"/>
    <property type="match status" value="1"/>
</dbReference>
<gene>
    <name evidence="1" type="ORF">F4553_003970</name>
</gene>
<name>A0A841BV15_9ACTN</name>
<protein>
    <recommendedName>
        <fullName evidence="3">RloB domain-containing protein</fullName>
    </recommendedName>
</protein>
<dbReference type="EMBL" id="JACHMN010000002">
    <property type="protein sequence ID" value="MBB5870591.1"/>
    <property type="molecule type" value="Genomic_DNA"/>
</dbReference>
<sequence>MGKGRSSRNERRPIRVGVGRETNFNRETDLVSSRLTILIVTNGEDTEMDYLKALKGEAWVRLGRVVVAFENGDPLNAVETARKRRIKDDFDHAWVVSDVDDFDVDKAQALAVKCDIELMLSKPCFEFWLLLHFEYSDRFFENCGKVGDKLTGYLPAWDKTRLDYSHFRQNVFEAAKRAKRLHSNPDSHSKTDLWRLVELLSSEEAGL</sequence>
<evidence type="ECO:0000313" key="2">
    <source>
        <dbReference type="Proteomes" id="UP000587527"/>
    </source>
</evidence>
<keyword evidence="2" id="KW-1185">Reference proteome</keyword>
<accession>A0A841BV15</accession>
<dbReference type="InterPro" id="IPR025591">
    <property type="entry name" value="RloB"/>
</dbReference>
<evidence type="ECO:0000313" key="1">
    <source>
        <dbReference type="EMBL" id="MBB5870591.1"/>
    </source>
</evidence>
<reference evidence="1 2" key="1">
    <citation type="submission" date="2020-08" db="EMBL/GenBank/DDBJ databases">
        <title>Sequencing the genomes of 1000 actinobacteria strains.</title>
        <authorList>
            <person name="Klenk H.-P."/>
        </authorList>
    </citation>
    <scope>NUCLEOTIDE SEQUENCE [LARGE SCALE GENOMIC DNA]</scope>
    <source>
        <strain evidence="1 2">DSM 45362</strain>
    </source>
</reference>
<evidence type="ECO:0008006" key="3">
    <source>
        <dbReference type="Google" id="ProtNLM"/>
    </source>
</evidence>
<organism evidence="1 2">
    <name type="scientific">Allocatelliglobosispora scoriae</name>
    <dbReference type="NCBI Taxonomy" id="643052"/>
    <lineage>
        <taxon>Bacteria</taxon>
        <taxon>Bacillati</taxon>
        <taxon>Actinomycetota</taxon>
        <taxon>Actinomycetes</taxon>
        <taxon>Micromonosporales</taxon>
        <taxon>Micromonosporaceae</taxon>
        <taxon>Allocatelliglobosispora</taxon>
    </lineage>
</organism>